<dbReference type="PROSITE" id="PS51898">
    <property type="entry name" value="TYR_RECOMBINASE"/>
    <property type="match status" value="1"/>
</dbReference>
<dbReference type="InterPro" id="IPR010998">
    <property type="entry name" value="Integrase_recombinase_N"/>
</dbReference>
<dbReference type="Proteomes" id="UP000647424">
    <property type="component" value="Unassembled WGS sequence"/>
</dbReference>
<accession>A0A927FJT9</accession>
<dbReference type="Pfam" id="PF00589">
    <property type="entry name" value="Phage_integrase"/>
    <property type="match status" value="1"/>
</dbReference>
<dbReference type="AlphaFoldDB" id="A0A927FJT9"/>
<keyword evidence="4" id="KW-0233">DNA recombination</keyword>
<feature type="domain" description="Tyr recombinase" evidence="5">
    <location>
        <begin position="209"/>
        <end position="378"/>
    </location>
</feature>
<dbReference type="InterPro" id="IPR013762">
    <property type="entry name" value="Integrase-like_cat_sf"/>
</dbReference>
<evidence type="ECO:0000256" key="2">
    <source>
        <dbReference type="ARBA" id="ARBA00022908"/>
    </source>
</evidence>
<gene>
    <name evidence="6" type="ORF">IC609_12605</name>
</gene>
<dbReference type="Gene3D" id="3.30.160.390">
    <property type="entry name" value="Integrase, DNA-binding domain"/>
    <property type="match status" value="1"/>
</dbReference>
<dbReference type="CDD" id="cd00801">
    <property type="entry name" value="INT_P4_C"/>
    <property type="match status" value="1"/>
</dbReference>
<keyword evidence="3 6" id="KW-0238">DNA-binding</keyword>
<dbReference type="SUPFAM" id="SSF56349">
    <property type="entry name" value="DNA breaking-rejoining enzymes"/>
    <property type="match status" value="1"/>
</dbReference>
<keyword evidence="7" id="KW-1185">Reference proteome</keyword>
<dbReference type="InterPro" id="IPR025166">
    <property type="entry name" value="Integrase_DNA_bind_dom"/>
</dbReference>
<sequence length="394" mass="45825">MKKSVDIRTLKNISHPTRYTIPDTRGLHLWVRTDLKKYWVLRYTFNGSRFDLSLGNFPAVTLQEARKQATKIRAKLLAGVNPVDERKLSRAETKRTKSCKFETYAIQYIDRVRPNWMLDKNERSWISAIKKYTFPEIGKISLEEITTEHIVNILNPIWQEKHQTATRIRAVMERIFSASITAGLRTKPNPAIWNGHLENLLPKVKYIVKHYPAMKYMEIPDFINYLYHLKTTSSLAIQFLILNASRTSEVLKANRNEISSDLWIIPADRMKAGKEHIVPLGERSKELICKAINNDVDSSYIFSIDGKHLSHQTMAKALAKYSKGVTIHGFRSTFRDWVAEETMHSNEVAEMALAHIISNKVEAAYRRGNLLEKRRIMMLEWERYCYSKVMNKIP</sequence>
<dbReference type="Gene3D" id="1.10.150.130">
    <property type="match status" value="1"/>
</dbReference>
<proteinExistence type="inferred from homology"/>
<name>A0A927FJT9_9BURK</name>
<evidence type="ECO:0000256" key="3">
    <source>
        <dbReference type="ARBA" id="ARBA00023125"/>
    </source>
</evidence>
<dbReference type="EMBL" id="JACYFT010000002">
    <property type="protein sequence ID" value="MBD8051387.1"/>
    <property type="molecule type" value="Genomic_DNA"/>
</dbReference>
<dbReference type="Pfam" id="PF13356">
    <property type="entry name" value="Arm-DNA-bind_3"/>
    <property type="match status" value="1"/>
</dbReference>
<dbReference type="PANTHER" id="PTHR30629">
    <property type="entry name" value="PROPHAGE INTEGRASE"/>
    <property type="match status" value="1"/>
</dbReference>
<evidence type="ECO:0000313" key="7">
    <source>
        <dbReference type="Proteomes" id="UP000647424"/>
    </source>
</evidence>
<dbReference type="InterPro" id="IPR050808">
    <property type="entry name" value="Phage_Integrase"/>
</dbReference>
<organism evidence="6 7">
    <name type="scientific">Limnohabitans radicicola</name>
    <dbReference type="NCBI Taxonomy" id="2771427"/>
    <lineage>
        <taxon>Bacteria</taxon>
        <taxon>Pseudomonadati</taxon>
        <taxon>Pseudomonadota</taxon>
        <taxon>Betaproteobacteria</taxon>
        <taxon>Burkholderiales</taxon>
        <taxon>Comamonadaceae</taxon>
        <taxon>Limnohabitans</taxon>
    </lineage>
</organism>
<dbReference type="InterPro" id="IPR011010">
    <property type="entry name" value="DNA_brk_join_enz"/>
</dbReference>
<evidence type="ECO:0000256" key="4">
    <source>
        <dbReference type="ARBA" id="ARBA00023172"/>
    </source>
</evidence>
<dbReference type="Pfam" id="PF22022">
    <property type="entry name" value="Phage_int_M"/>
    <property type="match status" value="1"/>
</dbReference>
<dbReference type="InterPro" id="IPR038488">
    <property type="entry name" value="Integrase_DNA-bd_sf"/>
</dbReference>
<dbReference type="PANTHER" id="PTHR30629:SF2">
    <property type="entry name" value="PROPHAGE INTEGRASE INTS-RELATED"/>
    <property type="match status" value="1"/>
</dbReference>
<dbReference type="GO" id="GO:0003677">
    <property type="term" value="F:DNA binding"/>
    <property type="evidence" value="ECO:0007669"/>
    <property type="project" value="UniProtKB-KW"/>
</dbReference>
<evidence type="ECO:0000259" key="5">
    <source>
        <dbReference type="PROSITE" id="PS51898"/>
    </source>
</evidence>
<reference evidence="6" key="1">
    <citation type="submission" date="2020-09" db="EMBL/GenBank/DDBJ databases">
        <title>Genome seq and assembly of Limnohabitants sp.</title>
        <authorList>
            <person name="Chhetri G."/>
        </authorList>
    </citation>
    <scope>NUCLEOTIDE SEQUENCE</scope>
    <source>
        <strain evidence="6">JUR4</strain>
    </source>
</reference>
<dbReference type="Gene3D" id="1.10.443.10">
    <property type="entry name" value="Intergrase catalytic core"/>
    <property type="match status" value="1"/>
</dbReference>
<dbReference type="GO" id="GO:0006310">
    <property type="term" value="P:DNA recombination"/>
    <property type="evidence" value="ECO:0007669"/>
    <property type="project" value="UniProtKB-KW"/>
</dbReference>
<evidence type="ECO:0000313" key="6">
    <source>
        <dbReference type="EMBL" id="MBD8051387.1"/>
    </source>
</evidence>
<comment type="similarity">
    <text evidence="1">Belongs to the 'phage' integrase family.</text>
</comment>
<dbReference type="GO" id="GO:0015074">
    <property type="term" value="P:DNA integration"/>
    <property type="evidence" value="ECO:0007669"/>
    <property type="project" value="UniProtKB-KW"/>
</dbReference>
<dbReference type="InterPro" id="IPR002104">
    <property type="entry name" value="Integrase_catalytic"/>
</dbReference>
<evidence type="ECO:0000256" key="1">
    <source>
        <dbReference type="ARBA" id="ARBA00008857"/>
    </source>
</evidence>
<protein>
    <submittedName>
        <fullName evidence="6">Integrase arm-type DNA-binding domain-containing protein</fullName>
    </submittedName>
</protein>
<comment type="caution">
    <text evidence="6">The sequence shown here is derived from an EMBL/GenBank/DDBJ whole genome shotgun (WGS) entry which is preliminary data.</text>
</comment>
<dbReference type="RefSeq" id="WP_191819817.1">
    <property type="nucleotide sequence ID" value="NZ_JACYFT010000002.1"/>
</dbReference>
<keyword evidence="2" id="KW-0229">DNA integration</keyword>
<dbReference type="InterPro" id="IPR053876">
    <property type="entry name" value="Phage_int_M"/>
</dbReference>